<accession>A0A9W5S1R1</accession>
<evidence type="ECO:0000313" key="3">
    <source>
        <dbReference type="Proteomes" id="UP000053750"/>
    </source>
</evidence>
<organism evidence="2 3">
    <name type="scientific">Paenibacillus darwinianus</name>
    <dbReference type="NCBI Taxonomy" id="1380763"/>
    <lineage>
        <taxon>Bacteria</taxon>
        <taxon>Bacillati</taxon>
        <taxon>Bacillota</taxon>
        <taxon>Bacilli</taxon>
        <taxon>Bacillales</taxon>
        <taxon>Paenibacillaceae</taxon>
        <taxon>Paenibacillus</taxon>
    </lineage>
</organism>
<protein>
    <submittedName>
        <fullName evidence="2">Uncharacterized protein</fullName>
    </submittedName>
</protein>
<keyword evidence="3" id="KW-1185">Reference proteome</keyword>
<keyword evidence="1" id="KW-0812">Transmembrane</keyword>
<feature type="transmembrane region" description="Helical" evidence="1">
    <location>
        <begin position="119"/>
        <end position="135"/>
    </location>
</feature>
<evidence type="ECO:0000256" key="1">
    <source>
        <dbReference type="SAM" id="Phobius"/>
    </source>
</evidence>
<reference evidence="2 3" key="1">
    <citation type="submission" date="2014-02" db="EMBL/GenBank/DDBJ databases">
        <title>Genome sequence of Paenibacillus darwinianus reveals adaptive mechanisms for survival in Antarctic soils.</title>
        <authorList>
            <person name="Dsouza M."/>
            <person name="Taylor M.W."/>
            <person name="Turner S.J."/>
            <person name="Aislabie J."/>
        </authorList>
    </citation>
    <scope>NUCLEOTIDE SEQUENCE [LARGE SCALE GENOMIC DNA]</scope>
    <source>
        <strain evidence="2 3">CE1</strain>
    </source>
</reference>
<keyword evidence="1" id="KW-0472">Membrane</keyword>
<dbReference type="EMBL" id="JFHU01000120">
    <property type="protein sequence ID" value="EXX88634.1"/>
    <property type="molecule type" value="Genomic_DNA"/>
</dbReference>
<name>A0A9W5S1R1_9BACL</name>
<dbReference type="AlphaFoldDB" id="A0A9W5S1R1"/>
<evidence type="ECO:0000313" key="2">
    <source>
        <dbReference type="EMBL" id="EXX88634.1"/>
    </source>
</evidence>
<proteinExistence type="predicted"/>
<comment type="caution">
    <text evidence="2">The sequence shown here is derived from an EMBL/GenBank/DDBJ whole genome shotgun (WGS) entry which is preliminary data.</text>
</comment>
<gene>
    <name evidence="2" type="ORF">BG53_01575</name>
</gene>
<feature type="transmembrane region" description="Helical" evidence="1">
    <location>
        <begin position="7"/>
        <end position="25"/>
    </location>
</feature>
<sequence>MQGIDWLIMLVTGVLLAVWLYRRFYVWLHEPPAGRIYLLGEGGELAPDDEHIRFLEEAGYEVMSGKHRVPIMIGLDGQPLRSRLFIDYVVEKDGKTYLVKTARERMPMDWTGSGVRDRLFMYALLIPSAAGILFIDSKEKSIRTITFIIGEPHGGDNA</sequence>
<dbReference type="Proteomes" id="UP000053750">
    <property type="component" value="Unassembled WGS sequence"/>
</dbReference>
<keyword evidence="1" id="KW-1133">Transmembrane helix</keyword>